<dbReference type="InterPro" id="IPR036439">
    <property type="entry name" value="Dockerin_dom_sf"/>
</dbReference>
<dbReference type="CDD" id="cd14256">
    <property type="entry name" value="Dockerin_I"/>
    <property type="match status" value="1"/>
</dbReference>
<sequence>MFFATLEHVHMRVRKSARGALGFTCLLLLLYSSLFPSTAVTATTTLTVTVVYALETHQFTTSSSFSESVSNPSDADVRADIASPADALSSGAPVIVTMYTTAESAVTVDAPLPSGKLAANTFYDFSFTNANTGGAITSFDKPVTLTFFYSDADTSGIDESTLVPHRWNGSSWSALGSYTVDTAAKKITASTQQFSTFALLGTAPAQQQQEQQQRQQSPGGGGGGGGGGSSTASTGVTFSGRAYPRSTVTVLKDAQVAATTVAGADAGFKVSLSGLSSGSYIFSVYAEDNRGERSSLATFPVSITSGAATTIGGIFVAPTIATDKSEVKRGENVAILGQSAPKSEMTIAVSSEEDFFAKTVTDNNGAYLYILDTAQLPMGQHFVKSKAAFDGSISSFGKVIGFIVGTKTVAVASAGVKGDLNGDKRVNLIDFSIAAYWYKRANPPTSSDLNADGKVDLIDFSIMAFHWTG</sequence>
<feature type="compositionally biased region" description="Gly residues" evidence="1">
    <location>
        <begin position="218"/>
        <end position="229"/>
    </location>
</feature>
<dbReference type="Proteomes" id="UP000177390">
    <property type="component" value="Unassembled WGS sequence"/>
</dbReference>
<evidence type="ECO:0000259" key="2">
    <source>
        <dbReference type="PROSITE" id="PS51766"/>
    </source>
</evidence>
<dbReference type="PROSITE" id="PS51766">
    <property type="entry name" value="DOCKERIN"/>
    <property type="match status" value="1"/>
</dbReference>
<dbReference type="InterPro" id="IPR013783">
    <property type="entry name" value="Ig-like_fold"/>
</dbReference>
<gene>
    <name evidence="3" type="ORF">A3D09_02240</name>
</gene>
<dbReference type="GO" id="GO:0000272">
    <property type="term" value="P:polysaccharide catabolic process"/>
    <property type="evidence" value="ECO:0007669"/>
    <property type="project" value="InterPro"/>
</dbReference>
<dbReference type="InterPro" id="IPR016134">
    <property type="entry name" value="Dockerin_dom"/>
</dbReference>
<accession>A0A1F5EVU0</accession>
<proteinExistence type="predicted"/>
<dbReference type="AlphaFoldDB" id="A0A1F5EVU0"/>
<feature type="region of interest" description="Disordered" evidence="1">
    <location>
        <begin position="203"/>
        <end position="236"/>
    </location>
</feature>
<reference evidence="3 4" key="1">
    <citation type="journal article" date="2016" name="Nat. Commun.">
        <title>Thousands of microbial genomes shed light on interconnected biogeochemical processes in an aquifer system.</title>
        <authorList>
            <person name="Anantharaman K."/>
            <person name="Brown C.T."/>
            <person name="Hug L.A."/>
            <person name="Sharon I."/>
            <person name="Castelle C.J."/>
            <person name="Probst A.J."/>
            <person name="Thomas B.C."/>
            <person name="Singh A."/>
            <person name="Wilkins M.J."/>
            <person name="Karaoz U."/>
            <person name="Brodie E.L."/>
            <person name="Williams K.H."/>
            <person name="Hubbard S.S."/>
            <person name="Banfield J.F."/>
        </authorList>
    </citation>
    <scope>NUCLEOTIDE SEQUENCE [LARGE SCALE GENOMIC DNA]</scope>
</reference>
<feature type="compositionally biased region" description="Low complexity" evidence="1">
    <location>
        <begin position="203"/>
        <end position="217"/>
    </location>
</feature>
<protein>
    <recommendedName>
        <fullName evidence="2">Dockerin domain-containing protein</fullName>
    </recommendedName>
</protein>
<evidence type="ECO:0000313" key="3">
    <source>
        <dbReference type="EMBL" id="OGD71508.1"/>
    </source>
</evidence>
<evidence type="ECO:0000313" key="4">
    <source>
        <dbReference type="Proteomes" id="UP000177390"/>
    </source>
</evidence>
<evidence type="ECO:0000256" key="1">
    <source>
        <dbReference type="SAM" id="MobiDB-lite"/>
    </source>
</evidence>
<name>A0A1F5EVU0_9BACT</name>
<dbReference type="Gene3D" id="1.10.1330.10">
    <property type="entry name" value="Dockerin domain"/>
    <property type="match status" value="1"/>
</dbReference>
<dbReference type="GO" id="GO:0004553">
    <property type="term" value="F:hydrolase activity, hydrolyzing O-glycosyl compounds"/>
    <property type="evidence" value="ECO:0007669"/>
    <property type="project" value="InterPro"/>
</dbReference>
<organism evidence="3 4">
    <name type="scientific">Candidatus Collierbacteria bacterium RIFCSPHIGHO2_02_FULL_49_10</name>
    <dbReference type="NCBI Taxonomy" id="1817723"/>
    <lineage>
        <taxon>Bacteria</taxon>
        <taxon>Candidatus Collieribacteriota</taxon>
    </lineage>
</organism>
<dbReference type="EMBL" id="MFAH01000024">
    <property type="protein sequence ID" value="OGD71508.1"/>
    <property type="molecule type" value="Genomic_DNA"/>
</dbReference>
<dbReference type="Gene3D" id="2.60.40.10">
    <property type="entry name" value="Immunoglobulins"/>
    <property type="match status" value="1"/>
</dbReference>
<feature type="domain" description="Dockerin" evidence="2">
    <location>
        <begin position="413"/>
        <end position="469"/>
    </location>
</feature>
<comment type="caution">
    <text evidence="3">The sequence shown here is derived from an EMBL/GenBank/DDBJ whole genome shotgun (WGS) entry which is preliminary data.</text>
</comment>
<dbReference type="Pfam" id="PF00404">
    <property type="entry name" value="Dockerin_1"/>
    <property type="match status" value="1"/>
</dbReference>
<dbReference type="SUPFAM" id="SSF63446">
    <property type="entry name" value="Type I dockerin domain"/>
    <property type="match status" value="1"/>
</dbReference>
<dbReference type="InterPro" id="IPR002105">
    <property type="entry name" value="Dockerin_1_rpt"/>
</dbReference>